<feature type="signal peptide" evidence="3">
    <location>
        <begin position="1"/>
        <end position="25"/>
    </location>
</feature>
<dbReference type="Proteomes" id="UP000028547">
    <property type="component" value="Unassembled WGS sequence"/>
</dbReference>
<comment type="caution">
    <text evidence="4">The sequence shown here is derived from an EMBL/GenBank/DDBJ whole genome shotgun (WGS) entry which is preliminary data.</text>
</comment>
<keyword evidence="2" id="KW-1133">Transmembrane helix</keyword>
<feature type="chain" id="PRO_5001781667" evidence="3">
    <location>
        <begin position="26"/>
        <end position="107"/>
    </location>
</feature>
<evidence type="ECO:0000313" key="5">
    <source>
        <dbReference type="Proteomes" id="UP000028547"/>
    </source>
</evidence>
<sequence>MATLKTLLTFILFGAFMGLATASWAAPKWLEWDNTTRFQATQTMCNLPEVIRQISASLLQYQLYGTLTGAGTFLILGIVFVVSRSKKQKQAQPPTAPTPPAQPGPAA</sequence>
<keyword evidence="2" id="KW-0472">Membrane</keyword>
<proteinExistence type="predicted"/>
<gene>
    <name evidence="4" type="ORF">Q664_24335</name>
</gene>
<feature type="region of interest" description="Disordered" evidence="1">
    <location>
        <begin position="88"/>
        <end position="107"/>
    </location>
</feature>
<keyword evidence="2" id="KW-0812">Transmembrane</keyword>
<evidence type="ECO:0000256" key="3">
    <source>
        <dbReference type="SAM" id="SignalP"/>
    </source>
</evidence>
<reference evidence="4 5" key="1">
    <citation type="submission" date="2014-07" db="EMBL/GenBank/DDBJ databases">
        <title>Draft Genome Sequence of Gephyronic Acid Producer, Cystobacter violaceus Strain Cb vi76.</title>
        <authorList>
            <person name="Stevens D.C."/>
            <person name="Young J."/>
            <person name="Carmichael R."/>
            <person name="Tan J."/>
            <person name="Taylor R.E."/>
        </authorList>
    </citation>
    <scope>NUCLEOTIDE SEQUENCE [LARGE SCALE GENOMIC DNA]</scope>
    <source>
        <strain evidence="4 5">Cb vi76</strain>
    </source>
</reference>
<evidence type="ECO:0000256" key="2">
    <source>
        <dbReference type="SAM" id="Phobius"/>
    </source>
</evidence>
<evidence type="ECO:0000313" key="4">
    <source>
        <dbReference type="EMBL" id="KFA91078.1"/>
    </source>
</evidence>
<dbReference type="EMBL" id="JPMI01000163">
    <property type="protein sequence ID" value="KFA91078.1"/>
    <property type="molecule type" value="Genomic_DNA"/>
</dbReference>
<name>A0A084SRJ3_9BACT</name>
<dbReference type="AlphaFoldDB" id="A0A084SRJ3"/>
<feature type="transmembrane region" description="Helical" evidence="2">
    <location>
        <begin position="61"/>
        <end position="82"/>
    </location>
</feature>
<evidence type="ECO:0000256" key="1">
    <source>
        <dbReference type="SAM" id="MobiDB-lite"/>
    </source>
</evidence>
<keyword evidence="3" id="KW-0732">Signal</keyword>
<protein>
    <submittedName>
        <fullName evidence="4">Uncharacterized protein</fullName>
    </submittedName>
</protein>
<dbReference type="RefSeq" id="WP_043399983.1">
    <property type="nucleotide sequence ID" value="NZ_JPMI01000163.1"/>
</dbReference>
<accession>A0A084SRJ3</accession>
<feature type="compositionally biased region" description="Pro residues" evidence="1">
    <location>
        <begin position="94"/>
        <end position="107"/>
    </location>
</feature>
<organism evidence="4 5">
    <name type="scientific">Archangium violaceum Cb vi76</name>
    <dbReference type="NCBI Taxonomy" id="1406225"/>
    <lineage>
        <taxon>Bacteria</taxon>
        <taxon>Pseudomonadati</taxon>
        <taxon>Myxococcota</taxon>
        <taxon>Myxococcia</taxon>
        <taxon>Myxococcales</taxon>
        <taxon>Cystobacterineae</taxon>
        <taxon>Archangiaceae</taxon>
        <taxon>Archangium</taxon>
    </lineage>
</organism>